<dbReference type="Proteomes" id="UP001501153">
    <property type="component" value="Unassembled WGS sequence"/>
</dbReference>
<comment type="caution">
    <text evidence="1">The sequence shown here is derived from an EMBL/GenBank/DDBJ whole genome shotgun (WGS) entry which is preliminary data.</text>
</comment>
<keyword evidence="2" id="KW-1185">Reference proteome</keyword>
<accession>A0ABP8I5H0</accession>
<sequence>MLALSVAGCADETGPAAPRLNPKGKLYYDVRGLVEQQMQQLAQQGRAVTKRVSLRDGGEETVRVADVKWANELQVFLQADINKAALRGAYAVDSAELGGGLQRYTYTRRLKLANAPVTELVVVREGKVPREISAAILQGNPLFDSSKQLRMKFSGGSLQRYEVSGMQKLVLFDALRYRTDATVE</sequence>
<reference evidence="2" key="1">
    <citation type="journal article" date="2019" name="Int. J. Syst. Evol. Microbiol.">
        <title>The Global Catalogue of Microorganisms (GCM) 10K type strain sequencing project: providing services to taxonomists for standard genome sequencing and annotation.</title>
        <authorList>
            <consortium name="The Broad Institute Genomics Platform"/>
            <consortium name="The Broad Institute Genome Sequencing Center for Infectious Disease"/>
            <person name="Wu L."/>
            <person name="Ma J."/>
        </authorList>
    </citation>
    <scope>NUCLEOTIDE SEQUENCE [LARGE SCALE GENOMIC DNA]</scope>
    <source>
        <strain evidence="2">JCM 17923</strain>
    </source>
</reference>
<dbReference type="RefSeq" id="WP_345234573.1">
    <property type="nucleotide sequence ID" value="NZ_BAABGZ010000013.1"/>
</dbReference>
<protein>
    <recommendedName>
        <fullName evidence="3">DUF4292 domain-containing protein</fullName>
    </recommendedName>
</protein>
<name>A0ABP8I5H0_9BACT</name>
<dbReference type="EMBL" id="BAABGZ010000013">
    <property type="protein sequence ID" value="GAA4351866.1"/>
    <property type="molecule type" value="Genomic_DNA"/>
</dbReference>
<gene>
    <name evidence="1" type="ORF">GCM10023185_10950</name>
</gene>
<organism evidence="1 2">
    <name type="scientific">Hymenobacter saemangeumensis</name>
    <dbReference type="NCBI Taxonomy" id="1084522"/>
    <lineage>
        <taxon>Bacteria</taxon>
        <taxon>Pseudomonadati</taxon>
        <taxon>Bacteroidota</taxon>
        <taxon>Cytophagia</taxon>
        <taxon>Cytophagales</taxon>
        <taxon>Hymenobacteraceae</taxon>
        <taxon>Hymenobacter</taxon>
    </lineage>
</organism>
<evidence type="ECO:0008006" key="3">
    <source>
        <dbReference type="Google" id="ProtNLM"/>
    </source>
</evidence>
<proteinExistence type="predicted"/>
<evidence type="ECO:0000313" key="1">
    <source>
        <dbReference type="EMBL" id="GAA4351866.1"/>
    </source>
</evidence>
<evidence type="ECO:0000313" key="2">
    <source>
        <dbReference type="Proteomes" id="UP001501153"/>
    </source>
</evidence>